<reference evidence="1 2" key="1">
    <citation type="submission" date="2024-08" db="EMBL/GenBank/DDBJ databases">
        <title>Insights into the chromosomal genome structure of Flemingia macrophylla.</title>
        <authorList>
            <person name="Ding Y."/>
            <person name="Zhao Y."/>
            <person name="Bi W."/>
            <person name="Wu M."/>
            <person name="Zhao G."/>
            <person name="Gong Y."/>
            <person name="Li W."/>
            <person name="Zhang P."/>
        </authorList>
    </citation>
    <scope>NUCLEOTIDE SEQUENCE [LARGE SCALE GENOMIC DNA]</scope>
    <source>
        <strain evidence="1">DYQJB</strain>
        <tissue evidence="1">Leaf</tissue>
    </source>
</reference>
<dbReference type="AlphaFoldDB" id="A0ABD1NIW1"/>
<comment type="caution">
    <text evidence="1">The sequence shown here is derived from an EMBL/GenBank/DDBJ whole genome shotgun (WGS) entry which is preliminary data.</text>
</comment>
<gene>
    <name evidence="1" type="ORF">Fmac_002070</name>
</gene>
<evidence type="ECO:0000313" key="2">
    <source>
        <dbReference type="Proteomes" id="UP001603857"/>
    </source>
</evidence>
<name>A0ABD1NIW1_9FABA</name>
<accession>A0ABD1NIW1</accession>
<dbReference type="EMBL" id="JBGMDY010000001">
    <property type="protein sequence ID" value="KAL2348070.1"/>
    <property type="molecule type" value="Genomic_DNA"/>
</dbReference>
<protein>
    <submittedName>
        <fullName evidence="1">Uncharacterized protein</fullName>
    </submittedName>
</protein>
<organism evidence="1 2">
    <name type="scientific">Flemingia macrophylla</name>
    <dbReference type="NCBI Taxonomy" id="520843"/>
    <lineage>
        <taxon>Eukaryota</taxon>
        <taxon>Viridiplantae</taxon>
        <taxon>Streptophyta</taxon>
        <taxon>Embryophyta</taxon>
        <taxon>Tracheophyta</taxon>
        <taxon>Spermatophyta</taxon>
        <taxon>Magnoliopsida</taxon>
        <taxon>eudicotyledons</taxon>
        <taxon>Gunneridae</taxon>
        <taxon>Pentapetalae</taxon>
        <taxon>rosids</taxon>
        <taxon>fabids</taxon>
        <taxon>Fabales</taxon>
        <taxon>Fabaceae</taxon>
        <taxon>Papilionoideae</taxon>
        <taxon>50 kb inversion clade</taxon>
        <taxon>NPAAA clade</taxon>
        <taxon>indigoferoid/millettioid clade</taxon>
        <taxon>Phaseoleae</taxon>
        <taxon>Flemingia</taxon>
    </lineage>
</organism>
<evidence type="ECO:0000313" key="1">
    <source>
        <dbReference type="EMBL" id="KAL2348070.1"/>
    </source>
</evidence>
<keyword evidence="2" id="KW-1185">Reference proteome</keyword>
<sequence length="71" mass="8322">MENRTINNVKQILILKKRSNMFTSEKKILRVKLNGERVNQCSKQQRQRSDSDDPMPISFELSAISKRKVCL</sequence>
<proteinExistence type="predicted"/>
<dbReference type="Proteomes" id="UP001603857">
    <property type="component" value="Unassembled WGS sequence"/>
</dbReference>